<dbReference type="Gene3D" id="1.20.930.20">
    <property type="entry name" value="Adaptor protein Cbl, N-terminal domain"/>
    <property type="match status" value="1"/>
</dbReference>
<feature type="compositionally biased region" description="Low complexity" evidence="1">
    <location>
        <begin position="225"/>
        <end position="240"/>
    </location>
</feature>
<dbReference type="InterPro" id="IPR036537">
    <property type="entry name" value="Adaptor_Cbl_N_dom_sf"/>
</dbReference>
<dbReference type="Proteomes" id="UP001383192">
    <property type="component" value="Unassembled WGS sequence"/>
</dbReference>
<dbReference type="EMBL" id="JAYKXP010000081">
    <property type="protein sequence ID" value="KAK7029575.1"/>
    <property type="molecule type" value="Genomic_DNA"/>
</dbReference>
<feature type="region of interest" description="Disordered" evidence="1">
    <location>
        <begin position="146"/>
        <end position="255"/>
    </location>
</feature>
<reference evidence="2 3" key="1">
    <citation type="submission" date="2024-01" db="EMBL/GenBank/DDBJ databases">
        <title>A draft genome for a cacao thread blight-causing isolate of Paramarasmius palmivorus.</title>
        <authorList>
            <person name="Baruah I.K."/>
            <person name="Bukari Y."/>
            <person name="Amoako-Attah I."/>
            <person name="Meinhardt L.W."/>
            <person name="Bailey B.A."/>
            <person name="Cohen S.P."/>
        </authorList>
    </citation>
    <scope>NUCLEOTIDE SEQUENCE [LARGE SCALE GENOMIC DNA]</scope>
    <source>
        <strain evidence="2 3">GH-12</strain>
    </source>
</reference>
<evidence type="ECO:0000313" key="2">
    <source>
        <dbReference type="EMBL" id="KAK7029575.1"/>
    </source>
</evidence>
<sequence>MSDTLSLLANLVALGFKLKEAVEKIKGNKETHRTLVHRINNSLRSLNQECSKITARSSPSLRRAIKKLKSDMEHALESCNKPAARATMSNFMHWFNKDSIEAALLAIDKQIVACFQEFTALSTIRIERKLGHHNVEVNRKLDELLRRTPKVRDGSASPVTQRRTLQKTPKPTSPPVITRGILSPKSDISSLSSTSSTIPKSASVDRIHQSPIHPVRVPFPSRMRSSSSQSSTSTQSHTSSLRPNRPSTLRSLHQQADDLDAEHRRLRSHNFPTEAMIAARKAVGLRRIIVSMDENARTTGALANSLTYVARCLKDLDVGHRLGTISHHHERELLNILSESVALYREAFRAETSFRLDLGNALYNLSVCLAEVWTNRKAARSVGGGLNMPSLPGHYRVKELNGDTSLMAALDAAHEAVHHFSILENEEPELYGFNLANALLNQSFILSDLGKGEKALGTARRAVALAGQFLTSLEELPGERHDAFEERAKRAKVLHKAWMRVSYCLEYLGRREESVEAEQEANRVLDDQIKV</sequence>
<dbReference type="InterPro" id="IPR059179">
    <property type="entry name" value="MLKL-like_MCAfunc"/>
</dbReference>
<feature type="compositionally biased region" description="Low complexity" evidence="1">
    <location>
        <begin position="182"/>
        <end position="202"/>
    </location>
</feature>
<organism evidence="2 3">
    <name type="scientific">Paramarasmius palmivorus</name>
    <dbReference type="NCBI Taxonomy" id="297713"/>
    <lineage>
        <taxon>Eukaryota</taxon>
        <taxon>Fungi</taxon>
        <taxon>Dikarya</taxon>
        <taxon>Basidiomycota</taxon>
        <taxon>Agaricomycotina</taxon>
        <taxon>Agaricomycetes</taxon>
        <taxon>Agaricomycetidae</taxon>
        <taxon>Agaricales</taxon>
        <taxon>Marasmiineae</taxon>
        <taxon>Marasmiaceae</taxon>
        <taxon>Paramarasmius</taxon>
    </lineage>
</organism>
<name>A0AAW0BRU3_9AGAR</name>
<protein>
    <submittedName>
        <fullName evidence="2">Uncharacterized protein</fullName>
    </submittedName>
</protein>
<evidence type="ECO:0000313" key="3">
    <source>
        <dbReference type="Proteomes" id="UP001383192"/>
    </source>
</evidence>
<feature type="compositionally biased region" description="Polar residues" evidence="1">
    <location>
        <begin position="157"/>
        <end position="170"/>
    </location>
</feature>
<dbReference type="InterPro" id="IPR011990">
    <property type="entry name" value="TPR-like_helical_dom_sf"/>
</dbReference>
<dbReference type="CDD" id="cd21037">
    <property type="entry name" value="MLKL_NTD"/>
    <property type="match status" value="1"/>
</dbReference>
<proteinExistence type="predicted"/>
<gene>
    <name evidence="2" type="ORF">VNI00_014452</name>
</gene>
<comment type="caution">
    <text evidence="2">The sequence shown here is derived from an EMBL/GenBank/DDBJ whole genome shotgun (WGS) entry which is preliminary data.</text>
</comment>
<evidence type="ECO:0000256" key="1">
    <source>
        <dbReference type="SAM" id="MobiDB-lite"/>
    </source>
</evidence>
<keyword evidence="3" id="KW-1185">Reference proteome</keyword>
<feature type="compositionally biased region" description="Polar residues" evidence="1">
    <location>
        <begin position="241"/>
        <end position="254"/>
    </location>
</feature>
<dbReference type="GO" id="GO:0007166">
    <property type="term" value="P:cell surface receptor signaling pathway"/>
    <property type="evidence" value="ECO:0007669"/>
    <property type="project" value="InterPro"/>
</dbReference>
<dbReference type="AlphaFoldDB" id="A0AAW0BRU3"/>
<accession>A0AAW0BRU3</accession>
<dbReference type="SUPFAM" id="SSF48452">
    <property type="entry name" value="TPR-like"/>
    <property type="match status" value="1"/>
</dbReference>